<dbReference type="InterPro" id="IPR044217">
    <property type="entry name" value="CLPT1/2"/>
</dbReference>
<reference evidence="3 4" key="1">
    <citation type="submission" date="2019-07" db="EMBL/GenBank/DDBJ databases">
        <title>Cryptosporangium phraense sp. nov., isolated from plant litter.</title>
        <authorList>
            <person name="Suriyachadkun C."/>
        </authorList>
    </citation>
    <scope>NUCLEOTIDE SEQUENCE [LARGE SCALE GENOMIC DNA]</scope>
    <source>
        <strain evidence="3 4">A-T 5661</strain>
    </source>
</reference>
<dbReference type="Pfam" id="PF02861">
    <property type="entry name" value="Clp_N"/>
    <property type="match status" value="2"/>
</dbReference>
<keyword evidence="4" id="KW-1185">Reference proteome</keyword>
<dbReference type="SUPFAM" id="SSF81923">
    <property type="entry name" value="Double Clp-N motif"/>
    <property type="match status" value="2"/>
</dbReference>
<dbReference type="AlphaFoldDB" id="A0A545ALZ0"/>
<dbReference type="PANTHER" id="PTHR47016:SF5">
    <property type="entry name" value="CLP DOMAIN SUPERFAMILY PROTEIN"/>
    <property type="match status" value="1"/>
</dbReference>
<keyword evidence="1" id="KW-0677">Repeat</keyword>
<dbReference type="OrthoDB" id="3628183at2"/>
<evidence type="ECO:0000313" key="4">
    <source>
        <dbReference type="Proteomes" id="UP000317982"/>
    </source>
</evidence>
<feature type="domain" description="Clp R" evidence="2">
    <location>
        <begin position="2"/>
        <end position="190"/>
    </location>
</feature>
<dbReference type="GO" id="GO:0008233">
    <property type="term" value="F:peptidase activity"/>
    <property type="evidence" value="ECO:0007669"/>
    <property type="project" value="UniProtKB-KW"/>
</dbReference>
<dbReference type="InterPro" id="IPR036628">
    <property type="entry name" value="Clp_N_dom_sf"/>
</dbReference>
<protein>
    <submittedName>
        <fullName evidence="3">Clp protease</fullName>
    </submittedName>
</protein>
<evidence type="ECO:0000256" key="1">
    <source>
        <dbReference type="PROSITE-ProRule" id="PRU01251"/>
    </source>
</evidence>
<evidence type="ECO:0000313" key="3">
    <source>
        <dbReference type="EMBL" id="TQS42328.1"/>
    </source>
</evidence>
<dbReference type="InterPro" id="IPR004176">
    <property type="entry name" value="Clp_R_N"/>
</dbReference>
<dbReference type="Proteomes" id="UP000317982">
    <property type="component" value="Unassembled WGS sequence"/>
</dbReference>
<dbReference type="PROSITE" id="PS51903">
    <property type="entry name" value="CLP_R"/>
    <property type="match status" value="1"/>
</dbReference>
<accession>A0A545ALZ0</accession>
<keyword evidence="3" id="KW-0645">Protease</keyword>
<evidence type="ECO:0000259" key="2">
    <source>
        <dbReference type="PROSITE" id="PS51903"/>
    </source>
</evidence>
<dbReference type="RefSeq" id="WP_142707385.1">
    <property type="nucleotide sequence ID" value="NZ_VIRS01000019.1"/>
</dbReference>
<gene>
    <name evidence="3" type="ORF">FL583_25745</name>
</gene>
<comment type="caution">
    <text evidence="3">The sequence shown here is derived from an EMBL/GenBank/DDBJ whole genome shotgun (WGS) entry which is preliminary data.</text>
</comment>
<dbReference type="Gene3D" id="1.10.1780.10">
    <property type="entry name" value="Clp, N-terminal domain"/>
    <property type="match status" value="2"/>
</dbReference>
<keyword evidence="3" id="KW-0378">Hydrolase</keyword>
<dbReference type="EMBL" id="VIRS01000019">
    <property type="protein sequence ID" value="TQS42328.1"/>
    <property type="molecule type" value="Genomic_DNA"/>
</dbReference>
<name>A0A545ALZ0_9ACTN</name>
<organism evidence="3 4">
    <name type="scientific">Cryptosporangium phraense</name>
    <dbReference type="NCBI Taxonomy" id="2593070"/>
    <lineage>
        <taxon>Bacteria</taxon>
        <taxon>Bacillati</taxon>
        <taxon>Actinomycetota</taxon>
        <taxon>Actinomycetes</taxon>
        <taxon>Cryptosporangiales</taxon>
        <taxon>Cryptosporangiaceae</taxon>
        <taxon>Cryptosporangium</taxon>
    </lineage>
</organism>
<proteinExistence type="predicted"/>
<dbReference type="PANTHER" id="PTHR47016">
    <property type="entry name" value="ATP-DEPENDENT CLP PROTEASE ATP-BINDING SUBUNIT CLPT1, CHLOROPLASTIC"/>
    <property type="match status" value="1"/>
</dbReference>
<dbReference type="InParanoid" id="A0A545ALZ0"/>
<sequence length="191" mass="20843">MFERFTEDARALVLEAREQARQLHHPLIGTEHLLLAMLASDSAGAGVVLREAGLDYDRVRTDLKRQVGETGRVLTDDDAEALKSIGIDLDAVLASVDRTLGPTSWSTPAPEEKKGLFRRSGSSRFAPRSKKVLELALREAIHLKAGEINSEYILLGLIREGEGLGAKLIVGADVKLDDLRQATIEHLNKAA</sequence>
<dbReference type="GO" id="GO:0006508">
    <property type="term" value="P:proteolysis"/>
    <property type="evidence" value="ECO:0007669"/>
    <property type="project" value="UniProtKB-KW"/>
</dbReference>